<dbReference type="OrthoDB" id="9805159at2"/>
<dbReference type="GO" id="GO:0043169">
    <property type="term" value="F:cation binding"/>
    <property type="evidence" value="ECO:0007669"/>
    <property type="project" value="InterPro"/>
</dbReference>
<name>A0A5S3X3G8_9GAMM</name>
<dbReference type="InterPro" id="IPR006046">
    <property type="entry name" value="Alpha_amylase"/>
</dbReference>
<dbReference type="AlphaFoldDB" id="A0A5S3X3G8"/>
<dbReference type="SUPFAM" id="SSF51445">
    <property type="entry name" value="(Trans)glycosidases"/>
    <property type="match status" value="1"/>
</dbReference>
<evidence type="ECO:0000313" key="3">
    <source>
        <dbReference type="Proteomes" id="UP000306719"/>
    </source>
</evidence>
<dbReference type="EMBL" id="PNCJ01000009">
    <property type="protein sequence ID" value="TMP38341.1"/>
    <property type="molecule type" value="Genomic_DNA"/>
</dbReference>
<dbReference type="Proteomes" id="UP000306719">
    <property type="component" value="Unassembled WGS sequence"/>
</dbReference>
<evidence type="ECO:0000313" key="2">
    <source>
        <dbReference type="EMBL" id="TMP38341.1"/>
    </source>
</evidence>
<dbReference type="Gene3D" id="3.20.20.80">
    <property type="entry name" value="Glycosidases"/>
    <property type="match status" value="1"/>
</dbReference>
<keyword evidence="1" id="KW-0119">Carbohydrate metabolism</keyword>
<sequence>MSDFTIIGKQEIQIAAGSTIDQPLSVVIDPYDLTLRWTRYQPVSYLLESRSGNRAQFTDMVERCKAAGVNIYVDAVINHMAHGSGTGVAGSTYGDIFIAFF</sequence>
<dbReference type="GO" id="GO:0005975">
    <property type="term" value="P:carbohydrate metabolic process"/>
    <property type="evidence" value="ECO:0007669"/>
    <property type="project" value="InterPro"/>
</dbReference>
<gene>
    <name evidence="2" type="ORF">CWB98_06305</name>
</gene>
<organism evidence="2 3">
    <name type="scientific">Pseudoalteromonas rubra</name>
    <dbReference type="NCBI Taxonomy" id="43658"/>
    <lineage>
        <taxon>Bacteria</taxon>
        <taxon>Pseudomonadati</taxon>
        <taxon>Pseudomonadota</taxon>
        <taxon>Gammaproteobacteria</taxon>
        <taxon>Alteromonadales</taxon>
        <taxon>Pseudoalteromonadaceae</taxon>
        <taxon>Pseudoalteromonas</taxon>
    </lineage>
</organism>
<dbReference type="PANTHER" id="PTHR43447">
    <property type="entry name" value="ALPHA-AMYLASE"/>
    <property type="match status" value="1"/>
</dbReference>
<dbReference type="InterPro" id="IPR017853">
    <property type="entry name" value="GH"/>
</dbReference>
<dbReference type="GO" id="GO:0004556">
    <property type="term" value="F:alpha-amylase activity"/>
    <property type="evidence" value="ECO:0007669"/>
    <property type="project" value="InterPro"/>
</dbReference>
<comment type="caution">
    <text evidence="2">The sequence shown here is derived from an EMBL/GenBank/DDBJ whole genome shotgun (WGS) entry which is preliminary data.</text>
</comment>
<dbReference type="PRINTS" id="PR00110">
    <property type="entry name" value="ALPHAAMYLASE"/>
</dbReference>
<reference evidence="2 3" key="1">
    <citation type="submission" date="2018-01" db="EMBL/GenBank/DDBJ databases">
        <authorList>
            <person name="Paulsen S."/>
            <person name="Gram L.K."/>
        </authorList>
    </citation>
    <scope>NUCLEOTIDE SEQUENCE [LARGE SCALE GENOMIC DNA]</scope>
    <source>
        <strain evidence="2 3">S2599</strain>
    </source>
</reference>
<proteinExistence type="predicted"/>
<reference evidence="3" key="2">
    <citation type="submission" date="2019-06" db="EMBL/GenBank/DDBJ databases">
        <title>Co-occurence of chitin degradation, pigmentation and bioactivity in marine Pseudoalteromonas.</title>
        <authorList>
            <person name="Sonnenschein E.C."/>
            <person name="Bech P.K."/>
        </authorList>
    </citation>
    <scope>NUCLEOTIDE SEQUENCE [LARGE SCALE GENOMIC DNA]</scope>
    <source>
        <strain evidence="3">S2599</strain>
    </source>
</reference>
<evidence type="ECO:0008006" key="4">
    <source>
        <dbReference type="Google" id="ProtNLM"/>
    </source>
</evidence>
<evidence type="ECO:0000256" key="1">
    <source>
        <dbReference type="ARBA" id="ARBA00023277"/>
    </source>
</evidence>
<accession>A0A5S3X3G8</accession>
<protein>
    <recommendedName>
        <fullName evidence="4">Alpha-amylase</fullName>
    </recommendedName>
</protein>